<dbReference type="OrthoDB" id="8595817at2"/>
<feature type="domain" description="WCX" evidence="2">
    <location>
        <begin position="253"/>
        <end position="328"/>
    </location>
</feature>
<evidence type="ECO:0000259" key="2">
    <source>
        <dbReference type="Pfam" id="PF25583"/>
    </source>
</evidence>
<keyword evidence="4" id="KW-1185">Reference proteome</keyword>
<dbReference type="PANTHER" id="PTHR34580:SF1">
    <property type="entry name" value="PROTEIN PAFC"/>
    <property type="match status" value="1"/>
</dbReference>
<dbReference type="RefSeq" id="WP_147892048.1">
    <property type="nucleotide sequence ID" value="NZ_VRTS01000007.1"/>
</dbReference>
<proteinExistence type="predicted"/>
<name>A0A5C8KM10_9GAMM</name>
<evidence type="ECO:0000259" key="1">
    <source>
        <dbReference type="Pfam" id="PF13280"/>
    </source>
</evidence>
<reference evidence="3 4" key="1">
    <citation type="submission" date="2019-08" db="EMBL/GenBank/DDBJ databases">
        <authorList>
            <person name="Karlyshev A.V."/>
        </authorList>
    </citation>
    <scope>NUCLEOTIDE SEQUENCE [LARGE SCALE GENOMIC DNA]</scope>
    <source>
        <strain evidence="3 4">Alg18-2.2</strain>
    </source>
</reference>
<dbReference type="Pfam" id="PF25583">
    <property type="entry name" value="WCX"/>
    <property type="match status" value="1"/>
</dbReference>
<organism evidence="3 4">
    <name type="scientific">Alkalisalibacterium limincola</name>
    <dbReference type="NCBI Taxonomy" id="2699169"/>
    <lineage>
        <taxon>Bacteria</taxon>
        <taxon>Pseudomonadati</taxon>
        <taxon>Pseudomonadota</taxon>
        <taxon>Gammaproteobacteria</taxon>
        <taxon>Lysobacterales</taxon>
        <taxon>Lysobacteraceae</taxon>
        <taxon>Alkalisalibacterium</taxon>
    </lineage>
</organism>
<dbReference type="InterPro" id="IPR057727">
    <property type="entry name" value="WCX_dom"/>
</dbReference>
<dbReference type="Proteomes" id="UP000321248">
    <property type="component" value="Unassembled WGS sequence"/>
</dbReference>
<dbReference type="EMBL" id="VRTS01000007">
    <property type="protein sequence ID" value="TXK61005.1"/>
    <property type="molecule type" value="Genomic_DNA"/>
</dbReference>
<dbReference type="InterPro" id="IPR051534">
    <property type="entry name" value="CBASS_pafABC_assoc_protein"/>
</dbReference>
<sequence>MPDTRQTLYRQWLMLRLLPRAPARITAGELSKRIEAEGLVISKRSIERDLQALGDVFPIVCDDRSKPFGWSWTRHAPSFGLPGMTPAQALVMLMANEHLRGLLPAGLLDELRPFVSQARQTLDIKESRSGLSGWPDSVAVVPSGPPLTPPEVSPDVLREVHGAIVERCQISMTYKARGRTAPKSYDVHPIGLIQRGGVTYLACTPGETKDVRLLALHRIHAAARIDRRAVAPDASVLAAARDMVLSGFDDLGPIRLVLEMEERAADHVRESRLSDDQLVEASENDGWVLIRATVSDTAQLRWWLLGYGEHIEILEPQSLRSWITEVLTDASSYYSQNES</sequence>
<dbReference type="InterPro" id="IPR026881">
    <property type="entry name" value="WYL_dom"/>
</dbReference>
<evidence type="ECO:0000313" key="4">
    <source>
        <dbReference type="Proteomes" id="UP000321248"/>
    </source>
</evidence>
<comment type="caution">
    <text evidence="3">The sequence shown here is derived from an EMBL/GenBank/DDBJ whole genome shotgun (WGS) entry which is preliminary data.</text>
</comment>
<protein>
    <submittedName>
        <fullName evidence="3">WYL domain-containing protein</fullName>
    </submittedName>
</protein>
<accession>A0A5C8KM10</accession>
<gene>
    <name evidence="3" type="ORF">FU658_10545</name>
</gene>
<evidence type="ECO:0000313" key="3">
    <source>
        <dbReference type="EMBL" id="TXK61005.1"/>
    </source>
</evidence>
<dbReference type="AlphaFoldDB" id="A0A5C8KM10"/>
<dbReference type="PROSITE" id="PS52050">
    <property type="entry name" value="WYL"/>
    <property type="match status" value="1"/>
</dbReference>
<dbReference type="PANTHER" id="PTHR34580">
    <property type="match status" value="1"/>
</dbReference>
<feature type="domain" description="WYL" evidence="1">
    <location>
        <begin position="155"/>
        <end position="222"/>
    </location>
</feature>
<dbReference type="Pfam" id="PF13280">
    <property type="entry name" value="WYL"/>
    <property type="match status" value="1"/>
</dbReference>